<feature type="transmembrane region" description="Helical" evidence="1">
    <location>
        <begin position="43"/>
        <end position="63"/>
    </location>
</feature>
<dbReference type="RefSeq" id="WP_090792655.1">
    <property type="nucleotide sequence ID" value="NZ_FMYI01000002.1"/>
</dbReference>
<feature type="domain" description="Zinc-ribbon" evidence="2">
    <location>
        <begin position="3"/>
        <end position="25"/>
    </location>
</feature>
<keyword evidence="4" id="KW-1185">Reference proteome</keyword>
<sequence>MGYCPHCGSEVYPDETFCIHCGEKLPDQLEDRLHTKKWSIRSFMIPLLLSGIMIITSIIIVFFNHHQQTEALTYYQHAEEHILNKEYQEADQALEHALSRYDDFPQAEDLYEFTQFTTDVLNEMDNINAQQAQLQFLQQAKRELERFSGEAYDLFLEDIQSMIIDRQISHVKDQLENDPSMDELPVILWETEAIDDPEAYDLAQEIRDQISAYTIDNANEYLQQNQFSEARDTIQSGLYYLPNDDKLESLLATVDREQTLFEDAQDDRMKQAYSEYEDEMDINENHAVQINDLEINIENSRVEIAGEVESSATIPIHAVKINYSLLDDDESSVDTFELYVYPETLYPNEIGHFDHTHFDEELANQTTDYQIESITWLLD</sequence>
<name>A0A1G6GY64_9BACI</name>
<dbReference type="STRING" id="1612202.SAMN05421734_10232"/>
<organism evidence="3 4">
    <name type="scientific">Pelagirhabdus alkalitolerans</name>
    <dbReference type="NCBI Taxonomy" id="1612202"/>
    <lineage>
        <taxon>Bacteria</taxon>
        <taxon>Bacillati</taxon>
        <taxon>Bacillota</taxon>
        <taxon>Bacilli</taxon>
        <taxon>Bacillales</taxon>
        <taxon>Bacillaceae</taxon>
        <taxon>Pelagirhabdus</taxon>
    </lineage>
</organism>
<dbReference type="Proteomes" id="UP000242949">
    <property type="component" value="Unassembled WGS sequence"/>
</dbReference>
<protein>
    <submittedName>
        <fullName evidence="3">Zinc-ribbon domain-containing protein</fullName>
    </submittedName>
</protein>
<dbReference type="InterPro" id="IPR011990">
    <property type="entry name" value="TPR-like_helical_dom_sf"/>
</dbReference>
<keyword evidence="1" id="KW-0812">Transmembrane</keyword>
<gene>
    <name evidence="3" type="ORF">SAMN05421734_10232</name>
</gene>
<dbReference type="Pfam" id="PF13240">
    <property type="entry name" value="Zn_Ribbon_1"/>
    <property type="match status" value="1"/>
</dbReference>
<dbReference type="SUPFAM" id="SSF48452">
    <property type="entry name" value="TPR-like"/>
    <property type="match status" value="1"/>
</dbReference>
<dbReference type="AlphaFoldDB" id="A0A1G6GY64"/>
<dbReference type="EMBL" id="FMYI01000002">
    <property type="protein sequence ID" value="SDB87000.1"/>
    <property type="molecule type" value="Genomic_DNA"/>
</dbReference>
<accession>A0A1G6GY64</accession>
<evidence type="ECO:0000256" key="1">
    <source>
        <dbReference type="SAM" id="Phobius"/>
    </source>
</evidence>
<evidence type="ECO:0000259" key="2">
    <source>
        <dbReference type="Pfam" id="PF13240"/>
    </source>
</evidence>
<evidence type="ECO:0000313" key="4">
    <source>
        <dbReference type="Proteomes" id="UP000242949"/>
    </source>
</evidence>
<keyword evidence="1" id="KW-0472">Membrane</keyword>
<proteinExistence type="predicted"/>
<keyword evidence="1" id="KW-1133">Transmembrane helix</keyword>
<reference evidence="4" key="1">
    <citation type="submission" date="2016-09" db="EMBL/GenBank/DDBJ databases">
        <authorList>
            <person name="Varghese N."/>
            <person name="Submissions S."/>
        </authorList>
    </citation>
    <scope>NUCLEOTIDE SEQUENCE [LARGE SCALE GENOMIC DNA]</scope>
    <source>
        <strain evidence="4">S5</strain>
    </source>
</reference>
<dbReference type="OrthoDB" id="1822804at2"/>
<evidence type="ECO:0000313" key="3">
    <source>
        <dbReference type="EMBL" id="SDB87000.1"/>
    </source>
</evidence>
<dbReference type="InterPro" id="IPR026870">
    <property type="entry name" value="Zinc_ribbon_dom"/>
</dbReference>